<dbReference type="GO" id="GO:0008270">
    <property type="term" value="F:zinc ion binding"/>
    <property type="evidence" value="ECO:0007669"/>
    <property type="project" value="UniProtKB-KW"/>
</dbReference>
<dbReference type="PROSITE" id="PS50064">
    <property type="entry name" value="ZF_PARP_2"/>
    <property type="match status" value="1"/>
</dbReference>
<evidence type="ECO:0000256" key="4">
    <source>
        <dbReference type="ARBA" id="ARBA00022833"/>
    </source>
</evidence>
<keyword evidence="2" id="KW-0479">Metal-binding</keyword>
<evidence type="ECO:0000256" key="2">
    <source>
        <dbReference type="ARBA" id="ARBA00022723"/>
    </source>
</evidence>
<evidence type="ECO:0000256" key="5">
    <source>
        <dbReference type="ARBA" id="ARBA00023242"/>
    </source>
</evidence>
<dbReference type="InParanoid" id="K4A0T6"/>
<dbReference type="InterPro" id="IPR036957">
    <property type="entry name" value="Znf_PARP_sf"/>
</dbReference>
<dbReference type="EMBL" id="AGNK02000826">
    <property type="status" value="NOT_ANNOTATED_CDS"/>
    <property type="molecule type" value="Genomic_DNA"/>
</dbReference>
<keyword evidence="9" id="KW-1185">Reference proteome</keyword>
<dbReference type="Proteomes" id="UP000004995">
    <property type="component" value="Unassembled WGS sequence"/>
</dbReference>
<dbReference type="Pfam" id="PF00645">
    <property type="entry name" value="zf-PARP"/>
    <property type="match status" value="1"/>
</dbReference>
<dbReference type="EnsemblPlants" id="KQL23341">
    <property type="protein sequence ID" value="KQL23341"/>
    <property type="gene ID" value="SETIT_032477mg"/>
</dbReference>
<dbReference type="SUPFAM" id="SSF57716">
    <property type="entry name" value="Glucocorticoid receptor-like (DNA-binding domain)"/>
    <property type="match status" value="1"/>
</dbReference>
<comment type="subcellular location">
    <subcellularLocation>
        <location evidence="1">Nucleus</location>
    </subcellularLocation>
</comment>
<dbReference type="STRING" id="4555.K4A0T6"/>
<name>K4A0T6_SETIT</name>
<reference evidence="9" key="1">
    <citation type="journal article" date="2012" name="Nat. Biotechnol.">
        <title>Reference genome sequence of the model plant Setaria.</title>
        <authorList>
            <person name="Bennetzen J.L."/>
            <person name="Schmutz J."/>
            <person name="Wang H."/>
            <person name="Percifield R."/>
            <person name="Hawkins J."/>
            <person name="Pontaroli A.C."/>
            <person name="Estep M."/>
            <person name="Feng L."/>
            <person name="Vaughn J.N."/>
            <person name="Grimwood J."/>
            <person name="Jenkins J."/>
            <person name="Barry K."/>
            <person name="Lindquist E."/>
            <person name="Hellsten U."/>
            <person name="Deshpande S."/>
            <person name="Wang X."/>
            <person name="Wu X."/>
            <person name="Mitros T."/>
            <person name="Triplett J."/>
            <person name="Yang X."/>
            <person name="Ye C.Y."/>
            <person name="Mauro-Herrera M."/>
            <person name="Wang L."/>
            <person name="Li P."/>
            <person name="Sharma M."/>
            <person name="Sharma R."/>
            <person name="Ronald P.C."/>
            <person name="Panaud O."/>
            <person name="Kellogg E.A."/>
            <person name="Brutnell T.P."/>
            <person name="Doust A.N."/>
            <person name="Tuskan G.A."/>
            <person name="Rokhsar D."/>
            <person name="Devos K.M."/>
        </authorList>
    </citation>
    <scope>NUCLEOTIDE SEQUENCE [LARGE SCALE GENOMIC DNA]</scope>
    <source>
        <strain evidence="9">cv. Yugu1</strain>
    </source>
</reference>
<dbReference type="GO" id="GO:0005634">
    <property type="term" value="C:nucleus"/>
    <property type="evidence" value="ECO:0007669"/>
    <property type="project" value="UniProtKB-SubCell"/>
</dbReference>
<feature type="region of interest" description="Disordered" evidence="6">
    <location>
        <begin position="57"/>
        <end position="131"/>
    </location>
</feature>
<dbReference type="AlphaFoldDB" id="K4A0T6"/>
<dbReference type="GO" id="GO:0003677">
    <property type="term" value="F:DNA binding"/>
    <property type="evidence" value="ECO:0007669"/>
    <property type="project" value="InterPro"/>
</dbReference>
<sequence length="131" mass="14210">GEGAEGGGEQERAGGMAAPPKAWKAEYAKSGRASCKSCRSPIAKDQLRLGKMVQATQFDGFMPTMQSKDYKRNKPTKGSKRKKGENDMQSCKAPKLDESTSEGTVRNKGKLVDPRDSNASSADIQQKLKEQ</sequence>
<dbReference type="SMART" id="SM01336">
    <property type="entry name" value="zf-PARP"/>
    <property type="match status" value="1"/>
</dbReference>
<feature type="domain" description="PARP-type" evidence="7">
    <location>
        <begin position="23"/>
        <end position="63"/>
    </location>
</feature>
<keyword evidence="5" id="KW-0539">Nucleus</keyword>
<feature type="compositionally biased region" description="Basic residues" evidence="6">
    <location>
        <begin position="71"/>
        <end position="83"/>
    </location>
</feature>
<organism evidence="8 9">
    <name type="scientific">Setaria italica</name>
    <name type="common">Foxtail millet</name>
    <name type="synonym">Panicum italicum</name>
    <dbReference type="NCBI Taxonomy" id="4555"/>
    <lineage>
        <taxon>Eukaryota</taxon>
        <taxon>Viridiplantae</taxon>
        <taxon>Streptophyta</taxon>
        <taxon>Embryophyta</taxon>
        <taxon>Tracheophyta</taxon>
        <taxon>Spermatophyta</taxon>
        <taxon>Magnoliopsida</taxon>
        <taxon>Liliopsida</taxon>
        <taxon>Poales</taxon>
        <taxon>Poaceae</taxon>
        <taxon>PACMAD clade</taxon>
        <taxon>Panicoideae</taxon>
        <taxon>Panicodae</taxon>
        <taxon>Paniceae</taxon>
        <taxon>Cenchrinae</taxon>
        <taxon>Setaria</taxon>
    </lineage>
</organism>
<keyword evidence="3" id="KW-0863">Zinc-finger</keyword>
<proteinExistence type="predicted"/>
<protein>
    <recommendedName>
        <fullName evidence="7">PARP-type domain-containing protein</fullName>
    </recommendedName>
</protein>
<keyword evidence="4" id="KW-0862">Zinc</keyword>
<dbReference type="InterPro" id="IPR001510">
    <property type="entry name" value="Znf_PARP"/>
</dbReference>
<evidence type="ECO:0000259" key="7">
    <source>
        <dbReference type="PROSITE" id="PS50064"/>
    </source>
</evidence>
<evidence type="ECO:0000313" key="9">
    <source>
        <dbReference type="Proteomes" id="UP000004995"/>
    </source>
</evidence>
<reference evidence="8" key="2">
    <citation type="submission" date="2018-08" db="UniProtKB">
        <authorList>
            <consortium name="EnsemblPlants"/>
        </authorList>
    </citation>
    <scope>IDENTIFICATION</scope>
    <source>
        <strain evidence="8">Yugu1</strain>
    </source>
</reference>
<dbReference type="HOGENOM" id="CLU_1933016_0_0_1"/>
<feature type="region of interest" description="Disordered" evidence="6">
    <location>
        <begin position="1"/>
        <end position="22"/>
    </location>
</feature>
<accession>K4A0T6</accession>
<evidence type="ECO:0000256" key="1">
    <source>
        <dbReference type="ARBA" id="ARBA00004123"/>
    </source>
</evidence>
<evidence type="ECO:0000313" key="8">
    <source>
        <dbReference type="EnsemblPlants" id="KQL23341"/>
    </source>
</evidence>
<evidence type="ECO:0000256" key="3">
    <source>
        <dbReference type="ARBA" id="ARBA00022771"/>
    </source>
</evidence>
<dbReference type="Gene3D" id="3.30.1740.10">
    <property type="entry name" value="Zinc finger, PARP-type"/>
    <property type="match status" value="1"/>
</dbReference>
<dbReference type="eggNOG" id="KOG1037">
    <property type="taxonomic scope" value="Eukaryota"/>
</dbReference>
<evidence type="ECO:0000256" key="6">
    <source>
        <dbReference type="SAM" id="MobiDB-lite"/>
    </source>
</evidence>
<dbReference type="Gramene" id="KQL23341">
    <property type="protein sequence ID" value="KQL23341"/>
    <property type="gene ID" value="SETIT_032477mg"/>
</dbReference>